<reference evidence="1" key="1">
    <citation type="submission" date="2014-09" db="EMBL/GenBank/DDBJ databases">
        <authorList>
            <person name="Magalhaes I.L.F."/>
            <person name="Oliveira U."/>
            <person name="Santos F.R."/>
            <person name="Vidigal T.H.D.A."/>
            <person name="Brescovit A.D."/>
            <person name="Santos A.J."/>
        </authorList>
    </citation>
    <scope>NUCLEOTIDE SEQUENCE</scope>
    <source>
        <tissue evidence="1">Shoot tissue taken approximately 20 cm above the soil surface</tissue>
    </source>
</reference>
<dbReference type="AlphaFoldDB" id="A0A0A9GJV5"/>
<evidence type="ECO:0000313" key="1">
    <source>
        <dbReference type="EMBL" id="JAE25410.1"/>
    </source>
</evidence>
<reference evidence="1" key="2">
    <citation type="journal article" date="2015" name="Data Brief">
        <title>Shoot transcriptome of the giant reed, Arundo donax.</title>
        <authorList>
            <person name="Barrero R.A."/>
            <person name="Guerrero F.D."/>
            <person name="Moolhuijzen P."/>
            <person name="Goolsby J.A."/>
            <person name="Tidwell J."/>
            <person name="Bellgard S.E."/>
            <person name="Bellgard M.I."/>
        </authorList>
    </citation>
    <scope>NUCLEOTIDE SEQUENCE</scope>
    <source>
        <tissue evidence="1">Shoot tissue taken approximately 20 cm above the soil surface</tissue>
    </source>
</reference>
<accession>A0A0A9GJV5</accession>
<dbReference type="EMBL" id="GBRH01172486">
    <property type="protein sequence ID" value="JAE25410.1"/>
    <property type="molecule type" value="Transcribed_RNA"/>
</dbReference>
<sequence>MFRLPERYNSSHVANCLIFHLFSYQQMHITY</sequence>
<name>A0A0A9GJV5_ARUDO</name>
<organism evidence="1">
    <name type="scientific">Arundo donax</name>
    <name type="common">Giant reed</name>
    <name type="synonym">Donax arundinaceus</name>
    <dbReference type="NCBI Taxonomy" id="35708"/>
    <lineage>
        <taxon>Eukaryota</taxon>
        <taxon>Viridiplantae</taxon>
        <taxon>Streptophyta</taxon>
        <taxon>Embryophyta</taxon>
        <taxon>Tracheophyta</taxon>
        <taxon>Spermatophyta</taxon>
        <taxon>Magnoliopsida</taxon>
        <taxon>Liliopsida</taxon>
        <taxon>Poales</taxon>
        <taxon>Poaceae</taxon>
        <taxon>PACMAD clade</taxon>
        <taxon>Arundinoideae</taxon>
        <taxon>Arundineae</taxon>
        <taxon>Arundo</taxon>
    </lineage>
</organism>
<protein>
    <submittedName>
        <fullName evidence="1">Uncharacterized protein</fullName>
    </submittedName>
</protein>
<proteinExistence type="predicted"/>